<dbReference type="GeneID" id="106662579"/>
<dbReference type="AlphaFoldDB" id="A0A8I6REF2"/>
<dbReference type="KEGG" id="clec:106662579"/>
<proteinExistence type="predicted"/>
<dbReference type="EnsemblMetazoa" id="XM_014386770.2">
    <property type="protein sequence ID" value="XP_014242256.1"/>
    <property type="gene ID" value="LOC106662579"/>
</dbReference>
<evidence type="ECO:0000313" key="2">
    <source>
        <dbReference type="EnsemblMetazoa" id="XP_014242256.1"/>
    </source>
</evidence>
<organism evidence="2 3">
    <name type="scientific">Cimex lectularius</name>
    <name type="common">Bed bug</name>
    <name type="synonym">Acanthia lectularia</name>
    <dbReference type="NCBI Taxonomy" id="79782"/>
    <lineage>
        <taxon>Eukaryota</taxon>
        <taxon>Metazoa</taxon>
        <taxon>Ecdysozoa</taxon>
        <taxon>Arthropoda</taxon>
        <taxon>Hexapoda</taxon>
        <taxon>Insecta</taxon>
        <taxon>Pterygota</taxon>
        <taxon>Neoptera</taxon>
        <taxon>Paraneoptera</taxon>
        <taxon>Hemiptera</taxon>
        <taxon>Heteroptera</taxon>
        <taxon>Panheteroptera</taxon>
        <taxon>Cimicomorpha</taxon>
        <taxon>Cimicidae</taxon>
        <taxon>Cimex</taxon>
    </lineage>
</organism>
<keyword evidence="3" id="KW-1185">Reference proteome</keyword>
<accession>A0A8I6REF2</accession>
<name>A0A8I6REF2_CIMLE</name>
<feature type="signal peptide" evidence="1">
    <location>
        <begin position="1"/>
        <end position="23"/>
    </location>
</feature>
<protein>
    <submittedName>
        <fullName evidence="2">Uncharacterized protein</fullName>
    </submittedName>
</protein>
<dbReference type="Proteomes" id="UP000494040">
    <property type="component" value="Unassembled WGS sequence"/>
</dbReference>
<keyword evidence="1" id="KW-0732">Signal</keyword>
<reference evidence="2" key="1">
    <citation type="submission" date="2022-01" db="UniProtKB">
        <authorList>
            <consortium name="EnsemblMetazoa"/>
        </authorList>
    </citation>
    <scope>IDENTIFICATION</scope>
</reference>
<sequence length="116" mass="13421">MMGVVRPVLICAVLLGLLSQVPASSEEQAPLTLQDISILLDYLQNRETYGSESRPEGEQPLTYENIIKDEMENDPEQLLTQKRAGYMALCHFKICNMGRKRTYSDIFRKRKMWPRL</sequence>
<evidence type="ECO:0000313" key="3">
    <source>
        <dbReference type="Proteomes" id="UP000494040"/>
    </source>
</evidence>
<dbReference type="OrthoDB" id="6340140at2759"/>
<dbReference type="RefSeq" id="XP_014242256.1">
    <property type="nucleotide sequence ID" value="XM_014386770.2"/>
</dbReference>
<feature type="chain" id="PRO_5035277829" evidence="1">
    <location>
        <begin position="24"/>
        <end position="116"/>
    </location>
</feature>
<dbReference type="OMA" id="YLQNRET"/>
<evidence type="ECO:0000256" key="1">
    <source>
        <dbReference type="SAM" id="SignalP"/>
    </source>
</evidence>